<gene>
    <name evidence="2" type="ORF">QF025_007005</name>
</gene>
<evidence type="ECO:0000256" key="1">
    <source>
        <dbReference type="SAM" id="MobiDB-lite"/>
    </source>
</evidence>
<dbReference type="InterPro" id="IPR008727">
    <property type="entry name" value="PAAR_motif"/>
</dbReference>
<dbReference type="RefSeq" id="WP_310035675.1">
    <property type="nucleotide sequence ID" value="NZ_JAVIZN010000003.1"/>
</dbReference>
<dbReference type="Proteomes" id="UP001245184">
    <property type="component" value="Unassembled WGS sequence"/>
</dbReference>
<dbReference type="AlphaFoldDB" id="A0ABD5CS86"/>
<comment type="caution">
    <text evidence="2">The sequence shown here is derived from an EMBL/GenBank/DDBJ whole genome shotgun (WGS) entry which is preliminary data.</text>
</comment>
<protein>
    <submittedName>
        <fullName evidence="2">Zn-binding protein involved in type VI secretion</fullName>
    </submittedName>
</protein>
<feature type="region of interest" description="Disordered" evidence="1">
    <location>
        <begin position="115"/>
        <end position="135"/>
    </location>
</feature>
<dbReference type="Pfam" id="PF05488">
    <property type="entry name" value="PAAR_motif"/>
    <property type="match status" value="1"/>
</dbReference>
<evidence type="ECO:0000313" key="2">
    <source>
        <dbReference type="EMBL" id="MDR6208204.1"/>
    </source>
</evidence>
<organism evidence="2 3">
    <name type="scientific">Paraburkholderia graminis</name>
    <dbReference type="NCBI Taxonomy" id="60548"/>
    <lineage>
        <taxon>Bacteria</taxon>
        <taxon>Pseudomonadati</taxon>
        <taxon>Pseudomonadota</taxon>
        <taxon>Betaproteobacteria</taxon>
        <taxon>Burkholderiales</taxon>
        <taxon>Burkholderiaceae</taxon>
        <taxon>Paraburkholderia</taxon>
    </lineage>
</organism>
<evidence type="ECO:0000313" key="3">
    <source>
        <dbReference type="Proteomes" id="UP001245184"/>
    </source>
</evidence>
<accession>A0ABD5CS86</accession>
<dbReference type="CDD" id="cd14744">
    <property type="entry name" value="PAAR_CT_2"/>
    <property type="match status" value="1"/>
</dbReference>
<feature type="compositionally biased region" description="Low complexity" evidence="1">
    <location>
        <begin position="115"/>
        <end position="128"/>
    </location>
</feature>
<dbReference type="EMBL" id="JAVIZN010000003">
    <property type="protein sequence ID" value="MDR6208204.1"/>
    <property type="molecule type" value="Genomic_DNA"/>
</dbReference>
<sequence>MVTRYYIRKGDRTTAGGTVAEGSAVMHCDGLPLAFEGDAVSCPACHSTGKILCDGLRWPKAGPDGRQTALSDDLCLCRCNPLPRLIASQSTMSMSMDGSPADPVVQRATAHVYAPSPEAPTAAPSAISGSAGTGLEQSPPLAFSSNAASSGDAVELAARGVSEDDEAECHTQYELDMETCNAARAMYNNPAYFLACSQRAFERYQQCRGY</sequence>
<proteinExistence type="predicted"/>
<name>A0ABD5CS86_9BURK</name>
<reference evidence="2 3" key="1">
    <citation type="submission" date="2023-08" db="EMBL/GenBank/DDBJ databases">
        <title>Genome sequencing of plant associated microbes to promote plant fitness in Sorghum bicolor and Oryza sativa.</title>
        <authorList>
            <person name="Coleman-Derr D."/>
        </authorList>
    </citation>
    <scope>NUCLEOTIDE SEQUENCE [LARGE SCALE GENOMIC DNA]</scope>
    <source>
        <strain evidence="2 3">SLBN-33</strain>
    </source>
</reference>